<organism evidence="1 2">
    <name type="scientific">Pseudobythopirellula maris</name>
    <dbReference type="NCBI Taxonomy" id="2527991"/>
    <lineage>
        <taxon>Bacteria</taxon>
        <taxon>Pseudomonadati</taxon>
        <taxon>Planctomycetota</taxon>
        <taxon>Planctomycetia</taxon>
        <taxon>Pirellulales</taxon>
        <taxon>Lacipirellulaceae</taxon>
        <taxon>Pseudobythopirellula</taxon>
    </lineage>
</organism>
<evidence type="ECO:0000313" key="2">
    <source>
        <dbReference type="Proteomes" id="UP000315440"/>
    </source>
</evidence>
<dbReference type="Proteomes" id="UP000315440">
    <property type="component" value="Unassembled WGS sequence"/>
</dbReference>
<proteinExistence type="predicted"/>
<accession>A0A5C5ZHN0</accession>
<reference evidence="1 2" key="1">
    <citation type="submission" date="2019-02" db="EMBL/GenBank/DDBJ databases">
        <title>Deep-cultivation of Planctomycetes and their phenomic and genomic characterization uncovers novel biology.</title>
        <authorList>
            <person name="Wiegand S."/>
            <person name="Jogler M."/>
            <person name="Boedeker C."/>
            <person name="Pinto D."/>
            <person name="Vollmers J."/>
            <person name="Rivas-Marin E."/>
            <person name="Kohn T."/>
            <person name="Peeters S.H."/>
            <person name="Heuer A."/>
            <person name="Rast P."/>
            <person name="Oberbeckmann S."/>
            <person name="Bunk B."/>
            <person name="Jeske O."/>
            <person name="Meyerdierks A."/>
            <person name="Storesund J.E."/>
            <person name="Kallscheuer N."/>
            <person name="Luecker S."/>
            <person name="Lage O.M."/>
            <person name="Pohl T."/>
            <person name="Merkel B.J."/>
            <person name="Hornburger P."/>
            <person name="Mueller R.-W."/>
            <person name="Bruemmer F."/>
            <person name="Labrenz M."/>
            <person name="Spormann A.M."/>
            <person name="Op Den Camp H."/>
            <person name="Overmann J."/>
            <person name="Amann R."/>
            <person name="Jetten M.S.M."/>
            <person name="Mascher T."/>
            <person name="Medema M.H."/>
            <person name="Devos D.P."/>
            <person name="Kaster A.-K."/>
            <person name="Ovreas L."/>
            <person name="Rohde M."/>
            <person name="Galperin M.Y."/>
            <person name="Jogler C."/>
        </authorList>
    </citation>
    <scope>NUCLEOTIDE SEQUENCE [LARGE SCALE GENOMIC DNA]</scope>
    <source>
        <strain evidence="1 2">Mal64</strain>
    </source>
</reference>
<dbReference type="EMBL" id="SJPQ01000004">
    <property type="protein sequence ID" value="TWT86678.1"/>
    <property type="molecule type" value="Genomic_DNA"/>
</dbReference>
<comment type="caution">
    <text evidence="1">The sequence shown here is derived from an EMBL/GenBank/DDBJ whole genome shotgun (WGS) entry which is preliminary data.</text>
</comment>
<sequence length="66" mass="7313">MPTLFTLGDIARALGIDKDRVRYIIESRQIEPVGRAAHFRLFDEDGRNAVSAAEKAMTAQREAVAP</sequence>
<evidence type="ECO:0008006" key="3">
    <source>
        <dbReference type="Google" id="ProtNLM"/>
    </source>
</evidence>
<name>A0A5C5ZHN0_9BACT</name>
<gene>
    <name evidence="1" type="ORF">Mal64_35070</name>
</gene>
<keyword evidence="2" id="KW-1185">Reference proteome</keyword>
<protein>
    <recommendedName>
        <fullName evidence="3">Helix-turn-helix domain protein</fullName>
    </recommendedName>
</protein>
<dbReference type="AlphaFoldDB" id="A0A5C5ZHN0"/>
<evidence type="ECO:0000313" key="1">
    <source>
        <dbReference type="EMBL" id="TWT86678.1"/>
    </source>
</evidence>